<dbReference type="Pfam" id="PF13405">
    <property type="entry name" value="EF-hand_6"/>
    <property type="match status" value="1"/>
</dbReference>
<gene>
    <name evidence="6" type="ORF">AXG93_1660s1550</name>
</gene>
<dbReference type="EMBL" id="LVLJ01002842">
    <property type="protein sequence ID" value="OAE23396.1"/>
    <property type="molecule type" value="Genomic_DNA"/>
</dbReference>
<dbReference type="GO" id="GO:0005509">
    <property type="term" value="F:calcium ion binding"/>
    <property type="evidence" value="ECO:0007669"/>
    <property type="project" value="InterPro"/>
</dbReference>
<name>A0A176VU45_MARPO</name>
<feature type="domain" description="EF-hand" evidence="5">
    <location>
        <begin position="137"/>
        <end position="172"/>
    </location>
</feature>
<dbReference type="FunFam" id="1.10.238.10:FF:000178">
    <property type="entry name" value="Calmodulin-2 A"/>
    <property type="match status" value="1"/>
</dbReference>
<feature type="domain" description="EF-hand" evidence="5">
    <location>
        <begin position="222"/>
        <end position="257"/>
    </location>
</feature>
<dbReference type="GO" id="GO:0043226">
    <property type="term" value="C:organelle"/>
    <property type="evidence" value="ECO:0007669"/>
    <property type="project" value="UniProtKB-ARBA"/>
</dbReference>
<comment type="caution">
    <text evidence="6">The sequence shown here is derived from an EMBL/GenBank/DDBJ whole genome shotgun (WGS) entry which is preliminary data.</text>
</comment>
<dbReference type="CDD" id="cd00051">
    <property type="entry name" value="EFh"/>
    <property type="match status" value="1"/>
</dbReference>
<protein>
    <recommendedName>
        <fullName evidence="5">EF-hand domain-containing protein</fullName>
    </recommendedName>
</protein>
<feature type="region of interest" description="Disordered" evidence="4">
    <location>
        <begin position="38"/>
        <end position="71"/>
    </location>
</feature>
<dbReference type="InterPro" id="IPR039647">
    <property type="entry name" value="EF_hand_pair_protein_CML-like"/>
</dbReference>
<evidence type="ECO:0000256" key="4">
    <source>
        <dbReference type="SAM" id="MobiDB-lite"/>
    </source>
</evidence>
<dbReference type="SMART" id="SM00054">
    <property type="entry name" value="EFh"/>
    <property type="match status" value="3"/>
</dbReference>
<keyword evidence="7" id="KW-1185">Reference proteome</keyword>
<dbReference type="Pfam" id="PF13499">
    <property type="entry name" value="EF-hand_7"/>
    <property type="match status" value="1"/>
</dbReference>
<dbReference type="InterPro" id="IPR002048">
    <property type="entry name" value="EF_hand_dom"/>
</dbReference>
<dbReference type="Gene3D" id="1.10.238.10">
    <property type="entry name" value="EF-hand"/>
    <property type="match status" value="2"/>
</dbReference>
<evidence type="ECO:0000313" key="6">
    <source>
        <dbReference type="EMBL" id="OAE23396.1"/>
    </source>
</evidence>
<keyword evidence="3" id="KW-0106">Calcium</keyword>
<keyword evidence="1" id="KW-0479">Metal-binding</keyword>
<dbReference type="Proteomes" id="UP000077202">
    <property type="component" value="Unassembled WGS sequence"/>
</dbReference>
<dbReference type="InterPro" id="IPR018247">
    <property type="entry name" value="EF_Hand_1_Ca_BS"/>
</dbReference>
<evidence type="ECO:0000256" key="1">
    <source>
        <dbReference type="ARBA" id="ARBA00022723"/>
    </source>
</evidence>
<dbReference type="PROSITE" id="PS00018">
    <property type="entry name" value="EF_HAND_1"/>
    <property type="match status" value="3"/>
</dbReference>
<sequence>MKLKDTVASTSQRLLIWSSTCGSTWKFSTQRGLEVELGASSTKPSEGKAMANRRPAAARDEGTRAGSGSSRVALVTETGGKTSQGALISPEGGRDVVHVVSNKSTFTASCGSVEQHAQRAGVTQSETMNELWEDCRSDFGEIKRVFRRFDEDQDNFICAADLQRFMGRLGFDISADEAVDMLQTVDKNGDGKVEFDEFCLLYRKLDDGHSASCSRLQELVDEEDDILQEAFRVFDKNGDGFITADELQAVLLDLGMPEGKSLENCERMI</sequence>
<feature type="domain" description="EF-hand" evidence="5">
    <location>
        <begin position="173"/>
        <end position="208"/>
    </location>
</feature>
<dbReference type="PROSITE" id="PS50222">
    <property type="entry name" value="EF_HAND_2"/>
    <property type="match status" value="3"/>
</dbReference>
<evidence type="ECO:0000313" key="7">
    <source>
        <dbReference type="Proteomes" id="UP000077202"/>
    </source>
</evidence>
<evidence type="ECO:0000256" key="2">
    <source>
        <dbReference type="ARBA" id="ARBA00022737"/>
    </source>
</evidence>
<evidence type="ECO:0000259" key="5">
    <source>
        <dbReference type="PROSITE" id="PS50222"/>
    </source>
</evidence>
<reference evidence="6" key="1">
    <citation type="submission" date="2016-03" db="EMBL/GenBank/DDBJ databases">
        <title>Mechanisms controlling the formation of the plant cell surface in tip-growing cells are functionally conserved among land plants.</title>
        <authorList>
            <person name="Honkanen S."/>
            <person name="Jones V.A."/>
            <person name="Morieri G."/>
            <person name="Champion C."/>
            <person name="Hetherington A.J."/>
            <person name="Kelly S."/>
            <person name="Saint-Marcoux D."/>
            <person name="Proust H."/>
            <person name="Prescott H."/>
            <person name="Dolan L."/>
        </authorList>
    </citation>
    <scope>NUCLEOTIDE SEQUENCE [LARGE SCALE GENOMIC DNA]</scope>
    <source>
        <tissue evidence="6">Whole gametophyte</tissue>
    </source>
</reference>
<organism evidence="6 7">
    <name type="scientific">Marchantia polymorpha subsp. ruderalis</name>
    <dbReference type="NCBI Taxonomy" id="1480154"/>
    <lineage>
        <taxon>Eukaryota</taxon>
        <taxon>Viridiplantae</taxon>
        <taxon>Streptophyta</taxon>
        <taxon>Embryophyta</taxon>
        <taxon>Marchantiophyta</taxon>
        <taxon>Marchantiopsida</taxon>
        <taxon>Marchantiidae</taxon>
        <taxon>Marchantiales</taxon>
        <taxon>Marchantiaceae</taxon>
        <taxon>Marchantia</taxon>
    </lineage>
</organism>
<dbReference type="SUPFAM" id="SSF47473">
    <property type="entry name" value="EF-hand"/>
    <property type="match status" value="1"/>
</dbReference>
<proteinExistence type="predicted"/>
<evidence type="ECO:0000256" key="3">
    <source>
        <dbReference type="ARBA" id="ARBA00022837"/>
    </source>
</evidence>
<dbReference type="PANTHER" id="PTHR10891">
    <property type="entry name" value="EF-HAND CALCIUM-BINDING DOMAIN CONTAINING PROTEIN"/>
    <property type="match status" value="1"/>
</dbReference>
<dbReference type="InterPro" id="IPR011992">
    <property type="entry name" value="EF-hand-dom_pair"/>
</dbReference>
<dbReference type="AlphaFoldDB" id="A0A176VU45"/>
<keyword evidence="2" id="KW-0677">Repeat</keyword>
<accession>A0A176VU45</accession>